<comment type="caution">
    <text evidence="10">The sequence shown here is derived from an EMBL/GenBank/DDBJ whole genome shotgun (WGS) entry which is preliminary data.</text>
</comment>
<keyword evidence="11" id="KW-1185">Reference proteome</keyword>
<evidence type="ECO:0000313" key="10">
    <source>
        <dbReference type="EMBL" id="CAA2973914.1"/>
    </source>
</evidence>
<dbReference type="Proteomes" id="UP000594638">
    <property type="component" value="Unassembled WGS sequence"/>
</dbReference>
<dbReference type="SUPFAM" id="SSF52374">
    <property type="entry name" value="Nucleotidylyl transferase"/>
    <property type="match status" value="1"/>
</dbReference>
<dbReference type="InterPro" id="IPR002305">
    <property type="entry name" value="aa-tRNA-synth_Ic"/>
</dbReference>
<dbReference type="PANTHER" id="PTHR46264:SF4">
    <property type="entry name" value="TYROSINE--TRNA LIGASE, CYTOPLASMIC"/>
    <property type="match status" value="1"/>
</dbReference>
<proteinExistence type="inferred from homology"/>
<dbReference type="EMBL" id="CACTIH010002133">
    <property type="protein sequence ID" value="CAA2973914.1"/>
    <property type="molecule type" value="Genomic_DNA"/>
</dbReference>
<evidence type="ECO:0000256" key="5">
    <source>
        <dbReference type="ARBA" id="ARBA00022917"/>
    </source>
</evidence>
<name>A0A8S0R5U9_OLEEU</name>
<dbReference type="Gene3D" id="3.40.50.620">
    <property type="entry name" value="HUPs"/>
    <property type="match status" value="2"/>
</dbReference>
<dbReference type="Pfam" id="PF00579">
    <property type="entry name" value="tRNA-synt_1b"/>
    <property type="match status" value="1"/>
</dbReference>
<dbReference type="EC" id="6.1.1.1" evidence="1"/>
<keyword evidence="3 9" id="KW-0547">Nucleotide-binding</keyword>
<dbReference type="InterPro" id="IPR050489">
    <property type="entry name" value="Tyr-tRNA_synthase"/>
</dbReference>
<dbReference type="OrthoDB" id="197206at2759"/>
<keyword evidence="5 9" id="KW-0648">Protein biosynthesis</keyword>
<evidence type="ECO:0000256" key="3">
    <source>
        <dbReference type="ARBA" id="ARBA00022741"/>
    </source>
</evidence>
<dbReference type="GO" id="GO:0005737">
    <property type="term" value="C:cytoplasm"/>
    <property type="evidence" value="ECO:0007669"/>
    <property type="project" value="TreeGrafter"/>
</dbReference>
<evidence type="ECO:0000256" key="8">
    <source>
        <dbReference type="ARBA" id="ARBA00048248"/>
    </source>
</evidence>
<accession>A0A8S0R5U9</accession>
<comment type="similarity">
    <text evidence="9">Belongs to the class-I aminoacyl-tRNA synthetase family.</text>
</comment>
<keyword evidence="6 9" id="KW-0030">Aminoacyl-tRNA synthetase</keyword>
<evidence type="ECO:0000256" key="1">
    <source>
        <dbReference type="ARBA" id="ARBA00013160"/>
    </source>
</evidence>
<organism evidence="10 11">
    <name type="scientific">Olea europaea subsp. europaea</name>
    <dbReference type="NCBI Taxonomy" id="158383"/>
    <lineage>
        <taxon>Eukaryota</taxon>
        <taxon>Viridiplantae</taxon>
        <taxon>Streptophyta</taxon>
        <taxon>Embryophyta</taxon>
        <taxon>Tracheophyta</taxon>
        <taxon>Spermatophyta</taxon>
        <taxon>Magnoliopsida</taxon>
        <taxon>eudicotyledons</taxon>
        <taxon>Gunneridae</taxon>
        <taxon>Pentapetalae</taxon>
        <taxon>asterids</taxon>
        <taxon>lamiids</taxon>
        <taxon>Lamiales</taxon>
        <taxon>Oleaceae</taxon>
        <taxon>Oleeae</taxon>
        <taxon>Olea</taxon>
    </lineage>
</organism>
<evidence type="ECO:0000256" key="6">
    <source>
        <dbReference type="ARBA" id="ARBA00023146"/>
    </source>
</evidence>
<dbReference type="GO" id="GO:0005524">
    <property type="term" value="F:ATP binding"/>
    <property type="evidence" value="ECO:0007669"/>
    <property type="project" value="UniProtKB-KW"/>
</dbReference>
<evidence type="ECO:0000256" key="9">
    <source>
        <dbReference type="RuleBase" id="RU363036"/>
    </source>
</evidence>
<evidence type="ECO:0000256" key="7">
    <source>
        <dbReference type="ARBA" id="ARBA00033323"/>
    </source>
</evidence>
<evidence type="ECO:0000256" key="4">
    <source>
        <dbReference type="ARBA" id="ARBA00022840"/>
    </source>
</evidence>
<protein>
    <recommendedName>
        <fullName evidence="1">tyrosine--tRNA ligase</fullName>
        <ecNumber evidence="1">6.1.1.1</ecNumber>
    </recommendedName>
    <alternativeName>
        <fullName evidence="7">Tyrosyl-tRNA synthetase</fullName>
    </alternativeName>
</protein>
<dbReference type="GO" id="GO:0004831">
    <property type="term" value="F:tyrosine-tRNA ligase activity"/>
    <property type="evidence" value="ECO:0007669"/>
    <property type="project" value="UniProtKB-EC"/>
</dbReference>
<evidence type="ECO:0000313" key="11">
    <source>
        <dbReference type="Proteomes" id="UP000594638"/>
    </source>
</evidence>
<evidence type="ECO:0000256" key="2">
    <source>
        <dbReference type="ARBA" id="ARBA00022598"/>
    </source>
</evidence>
<sequence length="162" mass="18505">MGRSEQDELSVAQVFYPCMQCADVFFPKTNICQLGIDQHKVNVLAREYCDDIKRKNKPVILSHHMLLGLQEGQERMSKSDPSSSIYMEDEELKVERYADNGGPSRVLRNYHLIMKVGNCILGDLKPALAKALNQILQPVRDHFKNDPKAKELVKVKSYKVTK</sequence>
<dbReference type="PANTHER" id="PTHR46264">
    <property type="entry name" value="TYROSINE-TRNA LIGASE"/>
    <property type="match status" value="1"/>
</dbReference>
<dbReference type="AlphaFoldDB" id="A0A8S0R5U9"/>
<reference evidence="10 11" key="1">
    <citation type="submission" date="2019-12" db="EMBL/GenBank/DDBJ databases">
        <authorList>
            <person name="Alioto T."/>
            <person name="Alioto T."/>
            <person name="Gomez Garrido J."/>
        </authorList>
    </citation>
    <scope>NUCLEOTIDE SEQUENCE [LARGE SCALE GENOMIC DNA]</scope>
</reference>
<comment type="catalytic activity">
    <reaction evidence="8">
        <text>tRNA(Tyr) + L-tyrosine + ATP = L-tyrosyl-tRNA(Tyr) + AMP + diphosphate + H(+)</text>
        <dbReference type="Rhea" id="RHEA:10220"/>
        <dbReference type="Rhea" id="RHEA-COMP:9706"/>
        <dbReference type="Rhea" id="RHEA-COMP:9707"/>
        <dbReference type="ChEBI" id="CHEBI:15378"/>
        <dbReference type="ChEBI" id="CHEBI:30616"/>
        <dbReference type="ChEBI" id="CHEBI:33019"/>
        <dbReference type="ChEBI" id="CHEBI:58315"/>
        <dbReference type="ChEBI" id="CHEBI:78442"/>
        <dbReference type="ChEBI" id="CHEBI:78536"/>
        <dbReference type="ChEBI" id="CHEBI:456215"/>
        <dbReference type="EC" id="6.1.1.1"/>
    </reaction>
</comment>
<keyword evidence="4 9" id="KW-0067">ATP-binding</keyword>
<dbReference type="Gramene" id="OE9A093649T1">
    <property type="protein sequence ID" value="OE9A093649C1"/>
    <property type="gene ID" value="OE9A093649"/>
</dbReference>
<keyword evidence="2 9" id="KW-0436">Ligase</keyword>
<gene>
    <name evidence="10" type="ORF">OLEA9_A093649</name>
</gene>
<dbReference type="GO" id="GO:0006437">
    <property type="term" value="P:tyrosyl-tRNA aminoacylation"/>
    <property type="evidence" value="ECO:0007669"/>
    <property type="project" value="TreeGrafter"/>
</dbReference>
<dbReference type="InterPro" id="IPR014729">
    <property type="entry name" value="Rossmann-like_a/b/a_fold"/>
</dbReference>